<sequence length="227" mass="24537">MATGGTVTIAGCMTGENTEDENADVEDNEDVDDREASIEIVDSTVIDDSSDGSAADPWVQVDVENGTDVPHGGIRIVSEVLDDEDTVLASETHTTSYLPPETTLRYFHEGSFEMDEFDSLEHDIEVEHAQVRSTELEDVTVTDTSLSVGGDLINVVGDLELADPDHDRVVVVAPIWDEAGRLRGTGTYIENSPTESFEFSADSSGFRAPGGAEPIDSYDVYVFDDLP</sequence>
<evidence type="ECO:0000256" key="1">
    <source>
        <dbReference type="SAM" id="MobiDB-lite"/>
    </source>
</evidence>
<gene>
    <name evidence="2" type="ORF">AArc1_1222</name>
</gene>
<dbReference type="KEGG" id="nan:AArc1_1222"/>
<organism evidence="2 3">
    <name type="scientific">Natrarchaeobaculum sulfurireducens</name>
    <dbReference type="NCBI Taxonomy" id="2044521"/>
    <lineage>
        <taxon>Archaea</taxon>
        <taxon>Methanobacteriati</taxon>
        <taxon>Methanobacteriota</taxon>
        <taxon>Stenosarchaea group</taxon>
        <taxon>Halobacteria</taxon>
        <taxon>Halobacteriales</taxon>
        <taxon>Natrialbaceae</taxon>
        <taxon>Natrarchaeobaculum</taxon>
    </lineage>
</organism>
<reference evidence="3" key="1">
    <citation type="submission" date="2017-10" db="EMBL/GenBank/DDBJ databases">
        <title>Phenotypic and genomic properties of facultatively anaerobic sulfur-reducing natronoarchaea from hypersaline soda lakes.</title>
        <authorList>
            <person name="Sorokin D.Y."/>
            <person name="Kublanov I.V."/>
            <person name="Roman P."/>
            <person name="Sinninghe Damste J.S."/>
            <person name="Golyshin P.N."/>
            <person name="Rojo D."/>
            <person name="Ciordia S."/>
            <person name="Mena Md.C."/>
            <person name="Ferrer M."/>
            <person name="Messina E."/>
            <person name="Smedile F."/>
            <person name="La Spada G."/>
            <person name="La Cono V."/>
            <person name="Yakimov M.M."/>
        </authorList>
    </citation>
    <scope>NUCLEOTIDE SEQUENCE [LARGE SCALE GENOMIC DNA]</scope>
    <source>
        <strain evidence="3">AArc1</strain>
    </source>
</reference>
<dbReference type="AlphaFoldDB" id="A0A346PDG7"/>
<dbReference type="EMBL" id="CP024047">
    <property type="protein sequence ID" value="AXR77562.1"/>
    <property type="molecule type" value="Genomic_DNA"/>
</dbReference>
<feature type="region of interest" description="Disordered" evidence="1">
    <location>
        <begin position="1"/>
        <end position="32"/>
    </location>
</feature>
<accession>A0A346PDG7</accession>
<protein>
    <submittedName>
        <fullName evidence="2">Uncharacterized protein</fullName>
    </submittedName>
</protein>
<dbReference type="Proteomes" id="UP000258707">
    <property type="component" value="Chromosome"/>
</dbReference>
<name>A0A346PDG7_9EURY</name>
<evidence type="ECO:0000313" key="2">
    <source>
        <dbReference type="EMBL" id="AXR77562.1"/>
    </source>
</evidence>
<feature type="compositionally biased region" description="Acidic residues" evidence="1">
    <location>
        <begin position="17"/>
        <end position="32"/>
    </location>
</feature>
<proteinExistence type="predicted"/>
<evidence type="ECO:0000313" key="3">
    <source>
        <dbReference type="Proteomes" id="UP000258707"/>
    </source>
</evidence>